<dbReference type="AlphaFoldDB" id="A0A233RG40"/>
<comment type="caution">
    <text evidence="1">The sequence shown here is derived from an EMBL/GenBank/DDBJ whole genome shotgun (WGS) entry which is preliminary data.</text>
</comment>
<keyword evidence="2" id="KW-1185">Reference proteome</keyword>
<name>A0A233RG40_9GAMM</name>
<dbReference type="Proteomes" id="UP000242757">
    <property type="component" value="Unassembled WGS sequence"/>
</dbReference>
<dbReference type="EMBL" id="NBIM01000001">
    <property type="protein sequence ID" value="OXY82361.1"/>
    <property type="molecule type" value="Genomic_DNA"/>
</dbReference>
<dbReference type="OrthoDB" id="5771593at2"/>
<protein>
    <submittedName>
        <fullName evidence="1">Uncharacterized protein</fullName>
    </submittedName>
</protein>
<proteinExistence type="predicted"/>
<reference evidence="1 2" key="1">
    <citation type="submission" date="2017-08" db="EMBL/GenBank/DDBJ databases">
        <title>A Genome Sequence of Oceanimonas doudoroffii ATCC 27123T.</title>
        <authorList>
            <person name="Brennan M.A."/>
            <person name="Maclea K.S."/>
            <person name="Mcclelland W.D."/>
            <person name="Trachtenberg A.M."/>
        </authorList>
    </citation>
    <scope>NUCLEOTIDE SEQUENCE [LARGE SCALE GENOMIC DNA]</scope>
    <source>
        <strain evidence="1 2">ATCC 27123</strain>
    </source>
</reference>
<dbReference type="RefSeq" id="WP_094199141.1">
    <property type="nucleotide sequence ID" value="NZ_NBIM01000001.1"/>
</dbReference>
<sequence length="106" mass="11714">MNCYFPAIAHCSDTHDFIHIADEGELDEHHWHAGDRLIDGTGRVHVLSQGEGEGLYWRPLPGLVCLPELNASLRHFAAGLGICCIPKLTVRSAEEAVALIAWLEMQ</sequence>
<organism evidence="1 2">
    <name type="scientific">Oceanimonas doudoroffii</name>
    <dbReference type="NCBI Taxonomy" id="84158"/>
    <lineage>
        <taxon>Bacteria</taxon>
        <taxon>Pseudomonadati</taxon>
        <taxon>Pseudomonadota</taxon>
        <taxon>Gammaproteobacteria</taxon>
        <taxon>Aeromonadales</taxon>
        <taxon>Aeromonadaceae</taxon>
        <taxon>Oceanimonas</taxon>
    </lineage>
</organism>
<dbReference type="InterPro" id="IPR025284">
    <property type="entry name" value="DUF4144"/>
</dbReference>
<dbReference type="Pfam" id="PF13642">
    <property type="entry name" value="DUF4144"/>
    <property type="match status" value="1"/>
</dbReference>
<dbReference type="Gene3D" id="1.10.8.650">
    <property type="entry name" value="Uncharacterised protein PF13642 yp_926445, C-terminal domain"/>
    <property type="match status" value="1"/>
</dbReference>
<evidence type="ECO:0000313" key="1">
    <source>
        <dbReference type="EMBL" id="OXY82361.1"/>
    </source>
</evidence>
<accession>A0A233RG40</accession>
<evidence type="ECO:0000313" key="2">
    <source>
        <dbReference type="Proteomes" id="UP000242757"/>
    </source>
</evidence>
<gene>
    <name evidence="1" type="ORF">B6S08_02165</name>
</gene>